<feature type="region of interest" description="Disordered" evidence="1">
    <location>
        <begin position="53"/>
        <end position="93"/>
    </location>
</feature>
<keyword evidence="3" id="KW-1185">Reference proteome</keyword>
<evidence type="ECO:0000313" key="2">
    <source>
        <dbReference type="EMBL" id="SDM94451.1"/>
    </source>
</evidence>
<dbReference type="RefSeq" id="WP_089733588.1">
    <property type="nucleotide sequence ID" value="NZ_FNIA01000010.1"/>
</dbReference>
<dbReference type="AlphaFoldDB" id="A0A1G9XD45"/>
<evidence type="ECO:0000256" key="1">
    <source>
        <dbReference type="SAM" id="MobiDB-lite"/>
    </source>
</evidence>
<gene>
    <name evidence="2" type="ORF">SAMN05192554_11044</name>
</gene>
<dbReference type="Proteomes" id="UP000199370">
    <property type="component" value="Unassembled WGS sequence"/>
</dbReference>
<reference evidence="3" key="1">
    <citation type="submission" date="2016-10" db="EMBL/GenBank/DDBJ databases">
        <authorList>
            <person name="Varghese N."/>
            <person name="Submissions S."/>
        </authorList>
    </citation>
    <scope>NUCLEOTIDE SEQUENCE [LARGE SCALE GENOMIC DNA]</scope>
    <source>
        <strain evidence="3">EB21,IBRC-M 10013,KCTC 4048</strain>
    </source>
</reference>
<name>A0A1G9XD45_9EURY</name>
<dbReference type="EMBL" id="FNIA01000010">
    <property type="protein sequence ID" value="SDM94451.1"/>
    <property type="molecule type" value="Genomic_DNA"/>
</dbReference>
<feature type="compositionally biased region" description="Basic and acidic residues" evidence="1">
    <location>
        <begin position="61"/>
        <end position="72"/>
    </location>
</feature>
<accession>A0A1G9XD45</accession>
<evidence type="ECO:0000313" key="3">
    <source>
        <dbReference type="Proteomes" id="UP000199370"/>
    </source>
</evidence>
<proteinExistence type="predicted"/>
<organism evidence="2 3">
    <name type="scientific">Haloarchaeobius iranensis</name>
    <dbReference type="NCBI Taxonomy" id="996166"/>
    <lineage>
        <taxon>Archaea</taxon>
        <taxon>Methanobacteriati</taxon>
        <taxon>Methanobacteriota</taxon>
        <taxon>Stenosarchaea group</taxon>
        <taxon>Halobacteria</taxon>
        <taxon>Halobacteriales</taxon>
        <taxon>Halorubellaceae</taxon>
        <taxon>Haloarchaeobius</taxon>
    </lineage>
</organism>
<sequence>MEQRDDLDGDAVEVEIPAAVADRIERIFVDCRGYEPASAQESLSVLCDLAEGRLDPAPADADGRATADDGRTAEATGQPESPPGPRSDLVERIDEAFPARWDADPTVRRRLHAVVDRYVHNPNEYAGHDEREADAVAAVARREGVSPEDLRTDLVSTLYGNAGLPDDLAGEFFGEAMRSVVDEDPDEPDPDGEPAEDALLRGGTADERSEDLGEDAFDVENLLGEVSQPTADCERCGDSHPVNDLETVIGSKTATIELLCAGCAADAE</sequence>
<dbReference type="STRING" id="996166.SAMN05192554_11044"/>
<dbReference type="OrthoDB" id="385689at2157"/>
<protein>
    <submittedName>
        <fullName evidence="2">Uncharacterized protein</fullName>
    </submittedName>
</protein>